<sequence>MAQVQHRSGLPPFSSYSGQPRTPQGPSLPPIHNRSSPAAAGYGRPILPPMQMPATESSASRSSSNALSIKSLLSNNPESPKGRRQQPAHFHAAIPPQHPTTSRPSGSPNDGRAQMHSRPPAPPHYNEGPPLQLRSPGPLSQTQQFQHPPPPVWRHPTASMEPELPHYSPATSTHSFAQSHYSGSSDPSPRNSVAPTSYFPMQQRVTQAPPYDYNISIRQQPVAARACGFGERDRRVIDPPPILELKITDKATGRPEQDYGGLLALHCTLLSHDGSEDETEVPPAQDGMPATRRLMGTLVASPYQAKDENGVAGTFFVFPDLSCRSPGRYRLRFKLLRVDPTNMTPGSISKSVGSLETDIFAVYTAKDFPGMRASSALLKSLRRQGLNVGVKKGSDARKGKGKAKKEASSDDDDDSDDEEKRGSDDSAETGSGADVSPKTKEKKKKGKRRKQEA</sequence>
<evidence type="ECO:0000313" key="1">
    <source>
        <dbReference type="EMBL" id="KAK3700543.1"/>
    </source>
</evidence>
<name>A0ACC3MPC6_9PEZI</name>
<comment type="caution">
    <text evidence="1">The sequence shown here is derived from an EMBL/GenBank/DDBJ whole genome shotgun (WGS) entry which is preliminary data.</text>
</comment>
<reference evidence="1" key="1">
    <citation type="submission" date="2023-07" db="EMBL/GenBank/DDBJ databases">
        <title>Black Yeasts Isolated from many extreme environments.</title>
        <authorList>
            <person name="Coleine C."/>
            <person name="Stajich J.E."/>
            <person name="Selbmann L."/>
        </authorList>
    </citation>
    <scope>NUCLEOTIDE SEQUENCE</scope>
    <source>
        <strain evidence="1">CCFEE 5714</strain>
    </source>
</reference>
<dbReference type="Proteomes" id="UP001281147">
    <property type="component" value="Unassembled WGS sequence"/>
</dbReference>
<protein>
    <submittedName>
        <fullName evidence="1">Uncharacterized protein</fullName>
    </submittedName>
</protein>
<proteinExistence type="predicted"/>
<accession>A0ACC3MPC6</accession>
<keyword evidence="2" id="KW-1185">Reference proteome</keyword>
<evidence type="ECO:0000313" key="2">
    <source>
        <dbReference type="Proteomes" id="UP001281147"/>
    </source>
</evidence>
<gene>
    <name evidence="1" type="ORF">LTR37_015871</name>
</gene>
<dbReference type="EMBL" id="JAUTXU010000183">
    <property type="protein sequence ID" value="KAK3700543.1"/>
    <property type="molecule type" value="Genomic_DNA"/>
</dbReference>
<organism evidence="1 2">
    <name type="scientific">Vermiconidia calcicola</name>
    <dbReference type="NCBI Taxonomy" id="1690605"/>
    <lineage>
        <taxon>Eukaryota</taxon>
        <taxon>Fungi</taxon>
        <taxon>Dikarya</taxon>
        <taxon>Ascomycota</taxon>
        <taxon>Pezizomycotina</taxon>
        <taxon>Dothideomycetes</taxon>
        <taxon>Dothideomycetidae</taxon>
        <taxon>Mycosphaerellales</taxon>
        <taxon>Extremaceae</taxon>
        <taxon>Vermiconidia</taxon>
    </lineage>
</organism>